<keyword evidence="2" id="KW-0472">Membrane</keyword>
<evidence type="ECO:0000256" key="1">
    <source>
        <dbReference type="SAM" id="MobiDB-lite"/>
    </source>
</evidence>
<dbReference type="EMBL" id="UINC01018929">
    <property type="protein sequence ID" value="SVA79866.1"/>
    <property type="molecule type" value="Genomic_DNA"/>
</dbReference>
<proteinExistence type="predicted"/>
<name>A0A381YS46_9ZZZZ</name>
<keyword evidence="2" id="KW-1133">Transmembrane helix</keyword>
<organism evidence="3">
    <name type="scientific">marine metagenome</name>
    <dbReference type="NCBI Taxonomy" id="408172"/>
    <lineage>
        <taxon>unclassified sequences</taxon>
        <taxon>metagenomes</taxon>
        <taxon>ecological metagenomes</taxon>
    </lineage>
</organism>
<sequence length="56" mass="6266">MSEKGWWEAEDSPEEEARQVADLAKGYSEDEGGGVWTLQQIVVGVILLLMILDLLF</sequence>
<feature type="region of interest" description="Disordered" evidence="1">
    <location>
        <begin position="1"/>
        <end position="20"/>
    </location>
</feature>
<accession>A0A381YS46</accession>
<dbReference type="AlphaFoldDB" id="A0A381YS46"/>
<protein>
    <submittedName>
        <fullName evidence="3">Uncharacterized protein</fullName>
    </submittedName>
</protein>
<gene>
    <name evidence="3" type="ORF">METZ01_LOCUS132720</name>
</gene>
<keyword evidence="2" id="KW-0812">Transmembrane</keyword>
<feature type="transmembrane region" description="Helical" evidence="2">
    <location>
        <begin position="36"/>
        <end position="55"/>
    </location>
</feature>
<evidence type="ECO:0000313" key="3">
    <source>
        <dbReference type="EMBL" id="SVA79866.1"/>
    </source>
</evidence>
<reference evidence="3" key="1">
    <citation type="submission" date="2018-05" db="EMBL/GenBank/DDBJ databases">
        <authorList>
            <person name="Lanie J.A."/>
            <person name="Ng W.-L."/>
            <person name="Kazmierczak K.M."/>
            <person name="Andrzejewski T.M."/>
            <person name="Davidsen T.M."/>
            <person name="Wayne K.J."/>
            <person name="Tettelin H."/>
            <person name="Glass J.I."/>
            <person name="Rusch D."/>
            <person name="Podicherti R."/>
            <person name="Tsui H.-C.T."/>
            <person name="Winkler M.E."/>
        </authorList>
    </citation>
    <scope>NUCLEOTIDE SEQUENCE</scope>
</reference>
<evidence type="ECO:0000256" key="2">
    <source>
        <dbReference type="SAM" id="Phobius"/>
    </source>
</evidence>